<gene>
    <name evidence="2" type="ORF">HK097_003855</name>
</gene>
<organism evidence="2 3">
    <name type="scientific">Rhizophlyctis rosea</name>
    <dbReference type="NCBI Taxonomy" id="64517"/>
    <lineage>
        <taxon>Eukaryota</taxon>
        <taxon>Fungi</taxon>
        <taxon>Fungi incertae sedis</taxon>
        <taxon>Chytridiomycota</taxon>
        <taxon>Chytridiomycota incertae sedis</taxon>
        <taxon>Chytridiomycetes</taxon>
        <taxon>Rhizophlyctidales</taxon>
        <taxon>Rhizophlyctidaceae</taxon>
        <taxon>Rhizophlyctis</taxon>
    </lineage>
</organism>
<evidence type="ECO:0000313" key="3">
    <source>
        <dbReference type="Proteomes" id="UP001212841"/>
    </source>
</evidence>
<reference evidence="2" key="1">
    <citation type="submission" date="2020-05" db="EMBL/GenBank/DDBJ databases">
        <title>Phylogenomic resolution of chytrid fungi.</title>
        <authorList>
            <person name="Stajich J.E."/>
            <person name="Amses K."/>
            <person name="Simmons R."/>
            <person name="Seto K."/>
            <person name="Myers J."/>
            <person name="Bonds A."/>
            <person name="Quandt C.A."/>
            <person name="Barry K."/>
            <person name="Liu P."/>
            <person name="Grigoriev I."/>
            <person name="Longcore J.E."/>
            <person name="James T.Y."/>
        </authorList>
    </citation>
    <scope>NUCLEOTIDE SEQUENCE</scope>
    <source>
        <strain evidence="2">JEL0318</strain>
    </source>
</reference>
<protein>
    <submittedName>
        <fullName evidence="2">Uncharacterized protein</fullName>
    </submittedName>
</protein>
<feature type="non-terminal residue" evidence="2">
    <location>
        <position position="1"/>
    </location>
</feature>
<dbReference type="AlphaFoldDB" id="A0AAD5S3X3"/>
<comment type="caution">
    <text evidence="2">The sequence shown here is derived from an EMBL/GenBank/DDBJ whole genome shotgun (WGS) entry which is preliminary data.</text>
</comment>
<sequence>GQAGSGSGSGPRVVSAAVITEGDRDDVEGKGKGPEEEERDDVPGVGPSAMNFTEDVDPNATTSEDAQRDISPATPTVIVTNEADETVSVHSHTEDHIHDDTQNAAAVNSSNPESPRREGTPDEWGPPPLYS</sequence>
<dbReference type="Proteomes" id="UP001212841">
    <property type="component" value="Unassembled WGS sequence"/>
</dbReference>
<feature type="compositionally biased region" description="Polar residues" evidence="1">
    <location>
        <begin position="102"/>
        <end position="113"/>
    </location>
</feature>
<feature type="compositionally biased region" description="Basic and acidic residues" evidence="1">
    <location>
        <begin position="91"/>
        <end position="101"/>
    </location>
</feature>
<evidence type="ECO:0000256" key="1">
    <source>
        <dbReference type="SAM" id="MobiDB-lite"/>
    </source>
</evidence>
<dbReference type="EMBL" id="JADGJD010001944">
    <property type="protein sequence ID" value="KAJ3036387.1"/>
    <property type="molecule type" value="Genomic_DNA"/>
</dbReference>
<accession>A0AAD5S3X3</accession>
<name>A0AAD5S3X3_9FUNG</name>
<proteinExistence type="predicted"/>
<feature type="region of interest" description="Disordered" evidence="1">
    <location>
        <begin position="1"/>
        <end position="131"/>
    </location>
</feature>
<evidence type="ECO:0000313" key="2">
    <source>
        <dbReference type="EMBL" id="KAJ3036387.1"/>
    </source>
</evidence>
<keyword evidence="3" id="KW-1185">Reference proteome</keyword>